<evidence type="ECO:0000256" key="9">
    <source>
        <dbReference type="ARBA" id="ARBA00023224"/>
    </source>
</evidence>
<dbReference type="PROSITE" id="PS00237">
    <property type="entry name" value="G_PROTEIN_RECEP_F1_1"/>
    <property type="match status" value="1"/>
</dbReference>
<dbReference type="Pfam" id="PF00001">
    <property type="entry name" value="7tm_1"/>
    <property type="match status" value="1"/>
</dbReference>
<keyword evidence="4 10" id="KW-0812">Transmembrane</keyword>
<dbReference type="Gene3D" id="1.20.1070.10">
    <property type="entry name" value="Rhodopsin 7-helix transmembrane proteins"/>
    <property type="match status" value="1"/>
</dbReference>
<gene>
    <name evidence="11" type="ORF">CTOB1V02_LOCUS6214</name>
</gene>
<evidence type="ECO:0000256" key="7">
    <source>
        <dbReference type="ARBA" id="ARBA00023136"/>
    </source>
</evidence>
<keyword evidence="5" id="KW-1133">Transmembrane helix</keyword>
<evidence type="ECO:0000256" key="2">
    <source>
        <dbReference type="ARBA" id="ARBA00010663"/>
    </source>
</evidence>
<reference evidence="11" key="1">
    <citation type="submission" date="2020-11" db="EMBL/GenBank/DDBJ databases">
        <authorList>
            <person name="Tran Van P."/>
        </authorList>
    </citation>
    <scope>NUCLEOTIDE SEQUENCE</scope>
</reference>
<accession>A0A7R8ZQY9</accession>
<evidence type="ECO:0000256" key="4">
    <source>
        <dbReference type="ARBA" id="ARBA00022692"/>
    </source>
</evidence>
<dbReference type="EMBL" id="OB661486">
    <property type="protein sequence ID" value="CAD7228328.1"/>
    <property type="molecule type" value="Genomic_DNA"/>
</dbReference>
<evidence type="ECO:0000313" key="11">
    <source>
        <dbReference type="EMBL" id="CAD7228328.1"/>
    </source>
</evidence>
<evidence type="ECO:0000256" key="5">
    <source>
        <dbReference type="ARBA" id="ARBA00022989"/>
    </source>
</evidence>
<proteinExistence type="inferred from homology"/>
<dbReference type="PROSITE" id="PS50262">
    <property type="entry name" value="G_PROTEIN_RECEP_F1_2"/>
    <property type="match status" value="1"/>
</dbReference>
<dbReference type="SUPFAM" id="SSF81321">
    <property type="entry name" value="Family A G protein-coupled receptor-like"/>
    <property type="match status" value="1"/>
</dbReference>
<protein>
    <submittedName>
        <fullName evidence="11">Uncharacterized protein</fullName>
    </submittedName>
</protein>
<keyword evidence="8 10" id="KW-0675">Receptor</keyword>
<organism evidence="11">
    <name type="scientific">Cyprideis torosa</name>
    <dbReference type="NCBI Taxonomy" id="163714"/>
    <lineage>
        <taxon>Eukaryota</taxon>
        <taxon>Metazoa</taxon>
        <taxon>Ecdysozoa</taxon>
        <taxon>Arthropoda</taxon>
        <taxon>Crustacea</taxon>
        <taxon>Oligostraca</taxon>
        <taxon>Ostracoda</taxon>
        <taxon>Podocopa</taxon>
        <taxon>Podocopida</taxon>
        <taxon>Cytherocopina</taxon>
        <taxon>Cytheroidea</taxon>
        <taxon>Cytherideidae</taxon>
        <taxon>Cyprideis</taxon>
    </lineage>
</organism>
<evidence type="ECO:0000256" key="10">
    <source>
        <dbReference type="RuleBase" id="RU000688"/>
    </source>
</evidence>
<dbReference type="GO" id="GO:0071880">
    <property type="term" value="P:adenylate cyclase-activating adrenergic receptor signaling pathway"/>
    <property type="evidence" value="ECO:0007669"/>
    <property type="project" value="TreeGrafter"/>
</dbReference>
<dbReference type="InterPro" id="IPR017452">
    <property type="entry name" value="GPCR_Rhodpsn_7TM"/>
</dbReference>
<keyword evidence="7" id="KW-0472">Membrane</keyword>
<evidence type="ECO:0000256" key="1">
    <source>
        <dbReference type="ARBA" id="ARBA00004651"/>
    </source>
</evidence>
<dbReference type="GO" id="GO:0043410">
    <property type="term" value="P:positive regulation of MAPK cascade"/>
    <property type="evidence" value="ECO:0007669"/>
    <property type="project" value="TreeGrafter"/>
</dbReference>
<dbReference type="PANTHER" id="PTHR24248">
    <property type="entry name" value="ADRENERGIC RECEPTOR-RELATED G-PROTEIN COUPLED RECEPTOR"/>
    <property type="match status" value="1"/>
</dbReference>
<dbReference type="GO" id="GO:0004989">
    <property type="term" value="F:octopamine receptor activity"/>
    <property type="evidence" value="ECO:0007669"/>
    <property type="project" value="TreeGrafter"/>
</dbReference>
<evidence type="ECO:0000256" key="8">
    <source>
        <dbReference type="ARBA" id="ARBA00023170"/>
    </source>
</evidence>
<dbReference type="PANTHER" id="PTHR24248:SF66">
    <property type="entry name" value="OCTOPAMINE RECEPTOR BETA-3R"/>
    <property type="match status" value="1"/>
</dbReference>
<keyword evidence="6 10" id="KW-0297">G-protein coupled receptor</keyword>
<comment type="similarity">
    <text evidence="2 10">Belongs to the G-protein coupled receptor 1 family.</text>
</comment>
<dbReference type="OrthoDB" id="5957871at2759"/>
<comment type="subcellular location">
    <subcellularLocation>
        <location evidence="1">Cell membrane</location>
        <topology evidence="1">Multi-pass membrane protein</topology>
    </subcellularLocation>
</comment>
<name>A0A7R8ZQY9_9CRUS</name>
<keyword evidence="9 10" id="KW-0807">Transducer</keyword>
<evidence type="ECO:0000256" key="6">
    <source>
        <dbReference type="ARBA" id="ARBA00023040"/>
    </source>
</evidence>
<dbReference type="InterPro" id="IPR000276">
    <property type="entry name" value="GPCR_Rhodpsn"/>
</dbReference>
<sequence>MNESVDDEPVTVSLINVADSSLDDVNQTNISSTSPSISDQFREIPLHVAVFRGIIMALIIIVSVFGNLLVILAVYRFRRLRIITNYFVVSLAFADMLVALLAMTFNASVSITGRWIMGNVMCDIWNSSDVYFCTVSILHLCAISVDRYLAIVKPLDYPRLMTDRTVTLMLTLTWLMPVLISFLPIHLGWYTTASHLAWVQIHPQECIFIVNKAYAVVSSSVSFWIPGVIMIGTYGRIFVEAEKQERTLYKNTMFLTAMAHFQPFNGTEPGE</sequence>
<dbReference type="GO" id="GO:0005886">
    <property type="term" value="C:plasma membrane"/>
    <property type="evidence" value="ECO:0007669"/>
    <property type="project" value="UniProtKB-SubCell"/>
</dbReference>
<dbReference type="PRINTS" id="PR00237">
    <property type="entry name" value="GPCRRHODOPSN"/>
</dbReference>
<evidence type="ECO:0000256" key="3">
    <source>
        <dbReference type="ARBA" id="ARBA00022475"/>
    </source>
</evidence>
<keyword evidence="3" id="KW-1003">Cell membrane</keyword>
<dbReference type="AlphaFoldDB" id="A0A7R8ZQY9"/>